<reference evidence="8 9" key="1">
    <citation type="submission" date="2022-04" db="EMBL/GenBank/DDBJ databases">
        <title>Diverse halophilic archaea isolated from saline environments.</title>
        <authorList>
            <person name="Cui H.-L."/>
        </authorList>
    </citation>
    <scope>NUCLEOTIDE SEQUENCE [LARGE SCALE GENOMIC DNA]</scope>
    <source>
        <strain evidence="8 9">XZYJT49</strain>
    </source>
</reference>
<dbReference type="GO" id="GO:0005829">
    <property type="term" value="C:cytosol"/>
    <property type="evidence" value="ECO:0007669"/>
    <property type="project" value="TreeGrafter"/>
</dbReference>
<feature type="coiled-coil region" evidence="7">
    <location>
        <begin position="107"/>
        <end position="166"/>
    </location>
</feature>
<evidence type="ECO:0000256" key="5">
    <source>
        <dbReference type="ARBA" id="ARBA00023300"/>
    </source>
</evidence>
<dbReference type="PANTHER" id="PTHR30523:SF6">
    <property type="entry name" value="PHOSPHOENOLPYRUVATE CARBOXYLASE"/>
    <property type="match status" value="1"/>
</dbReference>
<dbReference type="Proteomes" id="UP000830729">
    <property type="component" value="Chromosome"/>
</dbReference>
<dbReference type="KEGG" id="halx:M0R89_03135"/>
<dbReference type="InterPro" id="IPR018129">
    <property type="entry name" value="PEP_COase_Lys_AS"/>
</dbReference>
<dbReference type="PROSITE" id="PS00781">
    <property type="entry name" value="PEPCASE_1"/>
    <property type="match status" value="1"/>
</dbReference>
<dbReference type="GeneID" id="72184160"/>
<evidence type="ECO:0000256" key="3">
    <source>
        <dbReference type="ARBA" id="ARBA00022842"/>
    </source>
</evidence>
<dbReference type="EC" id="4.1.1.31" evidence="2"/>
<evidence type="ECO:0000256" key="7">
    <source>
        <dbReference type="SAM" id="Coils"/>
    </source>
</evidence>
<dbReference type="GO" id="GO:0008964">
    <property type="term" value="F:phosphoenolpyruvate carboxylase activity"/>
    <property type="evidence" value="ECO:0007669"/>
    <property type="project" value="UniProtKB-EC"/>
</dbReference>
<dbReference type="SUPFAM" id="SSF51621">
    <property type="entry name" value="Phosphoenolpyruvate/pyruvate domain"/>
    <property type="match status" value="1"/>
</dbReference>
<evidence type="ECO:0000313" key="9">
    <source>
        <dbReference type="Proteomes" id="UP000830729"/>
    </source>
</evidence>
<evidence type="ECO:0000313" key="8">
    <source>
        <dbReference type="EMBL" id="UPV75070.1"/>
    </source>
</evidence>
<dbReference type="RefSeq" id="WP_248651113.1">
    <property type="nucleotide sequence ID" value="NZ_CP096659.1"/>
</dbReference>
<dbReference type="InterPro" id="IPR021135">
    <property type="entry name" value="PEP_COase"/>
</dbReference>
<dbReference type="Pfam" id="PF00311">
    <property type="entry name" value="PEPcase"/>
    <property type="match status" value="1"/>
</dbReference>
<evidence type="ECO:0000256" key="1">
    <source>
        <dbReference type="ARBA" id="ARBA00008346"/>
    </source>
</evidence>
<comment type="catalytic activity">
    <reaction evidence="6">
        <text>oxaloacetate + phosphate = phosphoenolpyruvate + hydrogencarbonate</text>
        <dbReference type="Rhea" id="RHEA:28370"/>
        <dbReference type="ChEBI" id="CHEBI:16452"/>
        <dbReference type="ChEBI" id="CHEBI:17544"/>
        <dbReference type="ChEBI" id="CHEBI:43474"/>
        <dbReference type="ChEBI" id="CHEBI:58702"/>
        <dbReference type="EC" id="4.1.1.31"/>
    </reaction>
</comment>
<dbReference type="NCBIfam" id="NF000584">
    <property type="entry name" value="PRK00009.1"/>
    <property type="match status" value="1"/>
</dbReference>
<dbReference type="Gene3D" id="1.20.1440.90">
    <property type="entry name" value="Phosphoenolpyruvate/pyruvate domain"/>
    <property type="match status" value="1"/>
</dbReference>
<organism evidence="8 9">
    <name type="scientific">Halorussus limi</name>
    <dbReference type="NCBI Taxonomy" id="2938695"/>
    <lineage>
        <taxon>Archaea</taxon>
        <taxon>Methanobacteriati</taxon>
        <taxon>Methanobacteriota</taxon>
        <taxon>Stenosarchaea group</taxon>
        <taxon>Halobacteria</taxon>
        <taxon>Halobacteriales</taxon>
        <taxon>Haladaptataceae</taxon>
        <taxon>Halorussus</taxon>
    </lineage>
</organism>
<sequence>MQLHARDVRRDVRELGALLGDVLEAQTSAEAFEVVESVRTEAIDYRRGDADTRDDLRADLADLPPERAGVVARAFATYFELINLAEERERVRAVREGSQDGPLADSVAEAAERLAAEDADAEEVQRVLDDVLVEPTFTAHPTEARRKTVKAKLRAVAEDIETLDERRLTDREQEAVERDLEAEVTSLWQTPQVRERRPEVTDEALNVQWYLENTLFDVVGEAYDELERALGEEFDGLDVPKLFEFRSWAGSDRDGNPYVTPDVTAETLERQREVVVSRYREECKRLSGVLSQDDRSVAVGDDLRERLEADLERLPGVAEEARERYPDEPYRQKLKLMRERLDRVGDVRPGGYDDADELLADVDAIAASLRANGAEVIAEDKVDPFRRRVATFGLSLASLDLRDHQQNHTAAVAEALAREGIDYEEMDEDERVETLTEAILQDDPVVDLEATDDLSDTTERVLTLFDRTADWQDEYGVEAIDTYCISMTDEPSHVLEVLFLADQAGIVDLPGYSGLDVVPLLETESALSGARRIMGTLFENEAYSAAVEARDGTQEIMLGYSDSNKENGFLAANWSLYRNQKRLAEICDDYDVRLRLFHGRGGSISRGGGPMNDALLALPNETVTGEVKFTEQGEAIAEKYANPKIAERNLEQMLNAQIRARHEAVREPVEDVPDEWAEAMETAADAAREAYRDLLETEGFVSYFEDATPIEVIEELNLGSRPASRSGERTVEDLRAIPWVFSWTQARCILPGWYSLASGLDAYLDAGGDPETLREMYAEWPFFRTMVDNAALALARTDLDIAAEYAQLAPADRREQFFPRIESEYERAVELVTRIADRDGLLTREWLEESLERRNPYVDPLNLLQTKLLAQSHLTPEEERTLRLTVKGIAAGMKNTG</sequence>
<dbReference type="AlphaFoldDB" id="A0A8U0HVI3"/>
<keyword evidence="4 8" id="KW-0456">Lyase</keyword>
<accession>A0A8U0HVI3</accession>
<dbReference type="GO" id="GO:0006099">
    <property type="term" value="P:tricarboxylic acid cycle"/>
    <property type="evidence" value="ECO:0007669"/>
    <property type="project" value="InterPro"/>
</dbReference>
<dbReference type="PRINTS" id="PR00150">
    <property type="entry name" value="PEPCARBXLASE"/>
</dbReference>
<dbReference type="EMBL" id="CP096659">
    <property type="protein sequence ID" value="UPV75070.1"/>
    <property type="molecule type" value="Genomic_DNA"/>
</dbReference>
<proteinExistence type="inferred from homology"/>
<dbReference type="HAMAP" id="MF_00595">
    <property type="entry name" value="PEPcase_type1"/>
    <property type="match status" value="1"/>
</dbReference>
<keyword evidence="3" id="KW-0460">Magnesium</keyword>
<keyword evidence="9" id="KW-1185">Reference proteome</keyword>
<dbReference type="PANTHER" id="PTHR30523">
    <property type="entry name" value="PHOSPHOENOLPYRUVATE CARBOXYLASE"/>
    <property type="match status" value="1"/>
</dbReference>
<evidence type="ECO:0000256" key="4">
    <source>
        <dbReference type="ARBA" id="ARBA00023239"/>
    </source>
</evidence>
<dbReference type="InterPro" id="IPR015813">
    <property type="entry name" value="Pyrv/PenolPyrv_kinase-like_dom"/>
</dbReference>
<name>A0A8U0HVI3_9EURY</name>
<dbReference type="InterPro" id="IPR022805">
    <property type="entry name" value="PEP_COase_bac/pln-type"/>
</dbReference>
<dbReference type="GO" id="GO:0015977">
    <property type="term" value="P:carbon fixation"/>
    <property type="evidence" value="ECO:0007669"/>
    <property type="project" value="UniProtKB-KW"/>
</dbReference>
<keyword evidence="7" id="KW-0175">Coiled coil</keyword>
<evidence type="ECO:0000256" key="6">
    <source>
        <dbReference type="ARBA" id="ARBA00048995"/>
    </source>
</evidence>
<gene>
    <name evidence="8" type="primary">ppc</name>
    <name evidence="8" type="ORF">M0R89_03135</name>
</gene>
<keyword evidence="5" id="KW-0120">Carbon dioxide fixation</keyword>
<comment type="similarity">
    <text evidence="1">Belongs to the PEPCase type 1 family.</text>
</comment>
<evidence type="ECO:0000256" key="2">
    <source>
        <dbReference type="ARBA" id="ARBA00012305"/>
    </source>
</evidence>
<protein>
    <recommendedName>
        <fullName evidence="2">phosphoenolpyruvate carboxylase</fullName>
        <ecNumber evidence="2">4.1.1.31</ecNumber>
    </recommendedName>
</protein>